<comment type="caution">
    <text evidence="2">The sequence shown here is derived from an EMBL/GenBank/DDBJ whole genome shotgun (WGS) entry which is preliminary data.</text>
</comment>
<sequence>TSDHALLFSSPCPSPRFPPTGRLARLLSAKDSEISVAEAQAKQLKDELQHTREVYEEEYTRGLAEHGAEVEDMERRHFFGIGKQEYEGERLRVSVLQVLRDSHATHLVKLQQDIEMYRQSTSEAEGQFRRVMEHQVTRKHFDDAIGQLEALFHDQQVALINEVRARLNKSKGADQSISDRPS</sequence>
<dbReference type="Proteomes" id="UP001465976">
    <property type="component" value="Unassembled WGS sequence"/>
</dbReference>
<proteinExistence type="predicted"/>
<keyword evidence="1" id="KW-0175">Coiled coil</keyword>
<organism evidence="2 3">
    <name type="scientific">Marasmius crinis-equi</name>
    <dbReference type="NCBI Taxonomy" id="585013"/>
    <lineage>
        <taxon>Eukaryota</taxon>
        <taxon>Fungi</taxon>
        <taxon>Dikarya</taxon>
        <taxon>Basidiomycota</taxon>
        <taxon>Agaricomycotina</taxon>
        <taxon>Agaricomycetes</taxon>
        <taxon>Agaricomycetidae</taxon>
        <taxon>Agaricales</taxon>
        <taxon>Marasmiineae</taxon>
        <taxon>Marasmiaceae</taxon>
        <taxon>Marasmius</taxon>
    </lineage>
</organism>
<evidence type="ECO:0000256" key="1">
    <source>
        <dbReference type="SAM" id="Coils"/>
    </source>
</evidence>
<evidence type="ECO:0000313" key="2">
    <source>
        <dbReference type="EMBL" id="KAL0562939.1"/>
    </source>
</evidence>
<feature type="coiled-coil region" evidence="1">
    <location>
        <begin position="27"/>
        <end position="61"/>
    </location>
</feature>
<dbReference type="EMBL" id="JBAHYK010004201">
    <property type="protein sequence ID" value="KAL0562939.1"/>
    <property type="molecule type" value="Genomic_DNA"/>
</dbReference>
<protein>
    <submittedName>
        <fullName evidence="2">Uncharacterized protein</fullName>
    </submittedName>
</protein>
<gene>
    <name evidence="2" type="ORF">V5O48_019139</name>
</gene>
<reference evidence="2 3" key="1">
    <citation type="submission" date="2024-02" db="EMBL/GenBank/DDBJ databases">
        <title>A draft genome for the cacao thread blight pathogen Marasmius crinis-equi.</title>
        <authorList>
            <person name="Cohen S.P."/>
            <person name="Baruah I.K."/>
            <person name="Amoako-Attah I."/>
            <person name="Bukari Y."/>
            <person name="Meinhardt L.W."/>
            <person name="Bailey B.A."/>
        </authorList>
    </citation>
    <scope>NUCLEOTIDE SEQUENCE [LARGE SCALE GENOMIC DNA]</scope>
    <source>
        <strain evidence="2 3">GH-76</strain>
    </source>
</reference>
<accession>A0ABR3EJ77</accession>
<feature type="non-terminal residue" evidence="2">
    <location>
        <position position="1"/>
    </location>
</feature>
<keyword evidence="3" id="KW-1185">Reference proteome</keyword>
<name>A0ABR3EJ77_9AGAR</name>
<evidence type="ECO:0000313" key="3">
    <source>
        <dbReference type="Proteomes" id="UP001465976"/>
    </source>
</evidence>